<organism evidence="7 8">
    <name type="scientific">Ramphastos sulfuratus</name>
    <dbReference type="NCBI Taxonomy" id="322582"/>
    <lineage>
        <taxon>Eukaryota</taxon>
        <taxon>Metazoa</taxon>
        <taxon>Chordata</taxon>
        <taxon>Craniata</taxon>
        <taxon>Vertebrata</taxon>
        <taxon>Euteleostomi</taxon>
        <taxon>Archelosauria</taxon>
        <taxon>Archosauria</taxon>
        <taxon>Dinosauria</taxon>
        <taxon>Saurischia</taxon>
        <taxon>Theropoda</taxon>
        <taxon>Coelurosauria</taxon>
        <taxon>Aves</taxon>
        <taxon>Neognathae</taxon>
        <taxon>Neoaves</taxon>
        <taxon>Telluraves</taxon>
        <taxon>Coraciimorphae</taxon>
        <taxon>Piciformes</taxon>
        <taxon>Ramphastidae</taxon>
        <taxon>Ramphastos</taxon>
    </lineage>
</organism>
<dbReference type="SMART" id="SM00202">
    <property type="entry name" value="SR"/>
    <property type="match status" value="1"/>
</dbReference>
<feature type="disulfide bond" evidence="5">
    <location>
        <begin position="13"/>
        <end position="23"/>
    </location>
</feature>
<evidence type="ECO:0000256" key="4">
    <source>
        <dbReference type="ARBA" id="ARBA00023180"/>
    </source>
</evidence>
<feature type="domain" description="SRCR" evidence="6">
    <location>
        <begin position="1"/>
        <end position="44"/>
    </location>
</feature>
<dbReference type="PANTHER" id="PTHR19331:SF487">
    <property type="entry name" value="SOLUBLE SCAVENGER RECEPTOR CYSTEINE-RICH DOMAIN-CONTAINING PROTEIN SSC5D"/>
    <property type="match status" value="1"/>
</dbReference>
<dbReference type="PANTHER" id="PTHR19331">
    <property type="entry name" value="SCAVENGER RECEPTOR DOMAIN-CONTAINING"/>
    <property type="match status" value="1"/>
</dbReference>
<comment type="caution">
    <text evidence="5">Lacks conserved residue(s) required for the propagation of feature annotation.</text>
</comment>
<evidence type="ECO:0000259" key="6">
    <source>
        <dbReference type="PROSITE" id="PS50287"/>
    </source>
</evidence>
<evidence type="ECO:0000256" key="2">
    <source>
        <dbReference type="ARBA" id="ARBA00022737"/>
    </source>
</evidence>
<gene>
    <name evidence="7" type="primary">Dmbt1_6</name>
    <name evidence="7" type="ORF">RAMSUL_R05033</name>
</gene>
<keyword evidence="4" id="KW-0325">Glycoprotein</keyword>
<keyword evidence="2" id="KW-0677">Repeat</keyword>
<sequence>QGTGTIWLDQVSCVGTEEVLSSCPARPWGITNCTHAEDAGVVCSVSPEPAELRLAGGSQRCAGRVEVLHREQWGAVCAQGWDRQDAEVVCRQLGCGTALAAPEEADLDPRPSRVWLDNVSCQGTESSLKQCWASPWGESSCSQGKFASVACS</sequence>
<protein>
    <submittedName>
        <fullName evidence="7">DMBT1 protein</fullName>
    </submittedName>
</protein>
<dbReference type="InterPro" id="IPR001190">
    <property type="entry name" value="SRCR"/>
</dbReference>
<feature type="non-terminal residue" evidence="7">
    <location>
        <position position="1"/>
    </location>
</feature>
<dbReference type="AlphaFoldDB" id="A0A852CCS5"/>
<dbReference type="EMBL" id="WBNM01032043">
    <property type="protein sequence ID" value="NXP79142.1"/>
    <property type="molecule type" value="Genomic_DNA"/>
</dbReference>
<dbReference type="PROSITE" id="PS00420">
    <property type="entry name" value="SRCR_1"/>
    <property type="match status" value="1"/>
</dbReference>
<feature type="disulfide bond" evidence="5">
    <location>
        <begin position="90"/>
        <end position="151"/>
    </location>
</feature>
<dbReference type="GO" id="GO:0016020">
    <property type="term" value="C:membrane"/>
    <property type="evidence" value="ECO:0007669"/>
    <property type="project" value="InterPro"/>
</dbReference>
<dbReference type="Pfam" id="PF00530">
    <property type="entry name" value="SRCR"/>
    <property type="match status" value="2"/>
</dbReference>
<feature type="disulfide bond" evidence="5">
    <location>
        <begin position="121"/>
        <end position="131"/>
    </location>
</feature>
<evidence type="ECO:0000313" key="8">
    <source>
        <dbReference type="Proteomes" id="UP000611227"/>
    </source>
</evidence>
<name>A0A852CCS5_9PICI</name>
<dbReference type="PRINTS" id="PR00258">
    <property type="entry name" value="SPERACTRCPTR"/>
</dbReference>
<accession>A0A852CCS5</accession>
<feature type="non-terminal residue" evidence="7">
    <location>
        <position position="152"/>
    </location>
</feature>
<dbReference type="SUPFAM" id="SSF56487">
    <property type="entry name" value="SRCR-like"/>
    <property type="match status" value="2"/>
</dbReference>
<feature type="disulfide bond" evidence="5">
    <location>
        <begin position="77"/>
        <end position="141"/>
    </location>
</feature>
<evidence type="ECO:0000256" key="3">
    <source>
        <dbReference type="ARBA" id="ARBA00023157"/>
    </source>
</evidence>
<keyword evidence="1" id="KW-0732">Signal</keyword>
<dbReference type="Proteomes" id="UP000611227">
    <property type="component" value="Unassembled WGS sequence"/>
</dbReference>
<feature type="domain" description="SRCR" evidence="6">
    <location>
        <begin position="52"/>
        <end position="152"/>
    </location>
</feature>
<evidence type="ECO:0000256" key="5">
    <source>
        <dbReference type="PROSITE-ProRule" id="PRU00196"/>
    </source>
</evidence>
<keyword evidence="8" id="KW-1185">Reference proteome</keyword>
<dbReference type="FunFam" id="3.10.250.10:FF:000006">
    <property type="entry name" value="neurotrypsin isoform X2"/>
    <property type="match status" value="1"/>
</dbReference>
<dbReference type="PROSITE" id="PS50287">
    <property type="entry name" value="SRCR_2"/>
    <property type="match status" value="2"/>
</dbReference>
<reference evidence="7" key="1">
    <citation type="submission" date="2019-09" db="EMBL/GenBank/DDBJ databases">
        <title>Bird 10,000 Genomes (B10K) Project - Family phase.</title>
        <authorList>
            <person name="Zhang G."/>
        </authorList>
    </citation>
    <scope>NUCLEOTIDE SEQUENCE</scope>
    <source>
        <strain evidence="7">B10K-DU-001-30</strain>
        <tissue evidence="7">Muscle</tissue>
    </source>
</reference>
<evidence type="ECO:0000313" key="7">
    <source>
        <dbReference type="EMBL" id="NXP79142.1"/>
    </source>
</evidence>
<comment type="caution">
    <text evidence="7">The sequence shown here is derived from an EMBL/GenBank/DDBJ whole genome shotgun (WGS) entry which is preliminary data.</text>
</comment>
<proteinExistence type="predicted"/>
<keyword evidence="3 5" id="KW-1015">Disulfide bond</keyword>
<dbReference type="InterPro" id="IPR036772">
    <property type="entry name" value="SRCR-like_dom_sf"/>
</dbReference>
<evidence type="ECO:0000256" key="1">
    <source>
        <dbReference type="ARBA" id="ARBA00022729"/>
    </source>
</evidence>
<dbReference type="Gene3D" id="3.10.250.10">
    <property type="entry name" value="SRCR-like domain"/>
    <property type="match status" value="2"/>
</dbReference>